<keyword evidence="3" id="KW-1185">Reference proteome</keyword>
<name>A0AA52EFV7_9PROT</name>
<gene>
    <name evidence="2" type="ORF">QGN29_12440</name>
</gene>
<keyword evidence="1" id="KW-0732">Signal</keyword>
<dbReference type="RefSeq" id="WP_310798194.1">
    <property type="nucleotide sequence ID" value="NZ_CP123872.1"/>
</dbReference>
<sequence length="172" mass="19864">MKNFILMLVLTLSFPVLSQQQPVNVCRQDPHFKDWDFWIGNWDVYDNTSGKKAGTNLIIKTEDGCTIKEHWTNGIGGKGFSMNYYNPLSQKWRQIWVSGPGYLIDYQGGLNASGAMVLEGHIEYYGTGVKQPFRGTWSQYKNGDVRQFFEVKTKEGVWTVWFDGRYTRRSTP</sequence>
<evidence type="ECO:0008006" key="4">
    <source>
        <dbReference type="Google" id="ProtNLM"/>
    </source>
</evidence>
<dbReference type="AlphaFoldDB" id="A0AA52EFV7"/>
<feature type="chain" id="PRO_5041414257" description="DUF1579 domain-containing protein" evidence="1">
    <location>
        <begin position="19"/>
        <end position="172"/>
    </location>
</feature>
<evidence type="ECO:0000256" key="1">
    <source>
        <dbReference type="SAM" id="SignalP"/>
    </source>
</evidence>
<organism evidence="2 3">
    <name type="scientific">Temperatibacter marinus</name>
    <dbReference type="NCBI Taxonomy" id="1456591"/>
    <lineage>
        <taxon>Bacteria</taxon>
        <taxon>Pseudomonadati</taxon>
        <taxon>Pseudomonadota</taxon>
        <taxon>Alphaproteobacteria</taxon>
        <taxon>Kordiimonadales</taxon>
        <taxon>Temperatibacteraceae</taxon>
        <taxon>Temperatibacter</taxon>
    </lineage>
</organism>
<reference evidence="2" key="1">
    <citation type="submission" date="2023-04" db="EMBL/GenBank/DDBJ databases">
        <title>Complete genome sequence of Temperatibacter marinus.</title>
        <authorList>
            <person name="Rong J.-C."/>
            <person name="Yi M.-L."/>
            <person name="Zhao Q."/>
        </authorList>
    </citation>
    <scope>NUCLEOTIDE SEQUENCE</scope>
    <source>
        <strain evidence="2">NBRC 110045</strain>
    </source>
</reference>
<evidence type="ECO:0000313" key="3">
    <source>
        <dbReference type="Proteomes" id="UP001268683"/>
    </source>
</evidence>
<dbReference type="Proteomes" id="UP001268683">
    <property type="component" value="Chromosome"/>
</dbReference>
<dbReference type="EMBL" id="CP123872">
    <property type="protein sequence ID" value="WND02358.1"/>
    <property type="molecule type" value="Genomic_DNA"/>
</dbReference>
<evidence type="ECO:0000313" key="2">
    <source>
        <dbReference type="EMBL" id="WND02358.1"/>
    </source>
</evidence>
<protein>
    <recommendedName>
        <fullName evidence="4">DUF1579 domain-containing protein</fullName>
    </recommendedName>
</protein>
<feature type="signal peptide" evidence="1">
    <location>
        <begin position="1"/>
        <end position="18"/>
    </location>
</feature>
<dbReference type="KEGG" id="tmk:QGN29_12440"/>
<accession>A0AA52EFV7</accession>
<proteinExistence type="predicted"/>